<evidence type="ECO:0000256" key="1">
    <source>
        <dbReference type="SAM" id="SignalP"/>
    </source>
</evidence>
<feature type="signal peptide" evidence="1">
    <location>
        <begin position="1"/>
        <end position="20"/>
    </location>
</feature>
<dbReference type="RefSeq" id="WP_169533647.1">
    <property type="nucleotide sequence ID" value="NZ_JABBGH010000004.1"/>
</dbReference>
<evidence type="ECO:0000313" key="3">
    <source>
        <dbReference type="Proteomes" id="UP000559626"/>
    </source>
</evidence>
<gene>
    <name evidence="2" type="ORF">HHL22_22305</name>
</gene>
<name>A0A7Y0AIH4_9BACT</name>
<keyword evidence="3" id="KW-1185">Reference proteome</keyword>
<dbReference type="Proteomes" id="UP000559626">
    <property type="component" value="Unassembled WGS sequence"/>
</dbReference>
<evidence type="ECO:0000313" key="2">
    <source>
        <dbReference type="EMBL" id="NML67942.1"/>
    </source>
</evidence>
<comment type="caution">
    <text evidence="2">The sequence shown here is derived from an EMBL/GenBank/DDBJ whole genome shotgun (WGS) entry which is preliminary data.</text>
</comment>
<evidence type="ECO:0008006" key="4">
    <source>
        <dbReference type="Google" id="ProtNLM"/>
    </source>
</evidence>
<proteinExistence type="predicted"/>
<organism evidence="2 3">
    <name type="scientific">Hymenobacter polaris</name>
    <dbReference type="NCBI Taxonomy" id="2682546"/>
    <lineage>
        <taxon>Bacteria</taxon>
        <taxon>Pseudomonadati</taxon>
        <taxon>Bacteroidota</taxon>
        <taxon>Cytophagia</taxon>
        <taxon>Cytophagales</taxon>
        <taxon>Hymenobacteraceae</taxon>
        <taxon>Hymenobacter</taxon>
    </lineage>
</organism>
<accession>A0A7Y0AIH4</accession>
<dbReference type="EMBL" id="JABBGH010000004">
    <property type="protein sequence ID" value="NML67942.1"/>
    <property type="molecule type" value="Genomic_DNA"/>
</dbReference>
<dbReference type="AlphaFoldDB" id="A0A7Y0AIH4"/>
<reference evidence="2 3" key="1">
    <citation type="submission" date="2020-04" db="EMBL/GenBank/DDBJ databases">
        <title>Hymenobacter polaris sp. nov., isolated from Arctic soil.</title>
        <authorList>
            <person name="Dahal R.H."/>
        </authorList>
    </citation>
    <scope>NUCLEOTIDE SEQUENCE [LARGE SCALE GENOMIC DNA]</scope>
    <source>
        <strain evidence="2 3">RP-2-7</strain>
    </source>
</reference>
<protein>
    <recommendedName>
        <fullName evidence="4">SRPBCC family protein</fullName>
    </recommendedName>
</protein>
<feature type="chain" id="PRO_5030665091" description="SRPBCC family protein" evidence="1">
    <location>
        <begin position="21"/>
        <end position="166"/>
    </location>
</feature>
<keyword evidence="1" id="KW-0732">Signal</keyword>
<sequence>MKRTRLGWLLGLLLASPALAQRPTAEQAPPAASPIWPLDQPTGTVVFRGPTRRPATPALWQAEHLRAWLSRTCPKWVEWQTQADSTQLYQGELAGRHTGVALRFAGQVRRQPAGWQYQLLTFRVRSPTRQVDVVHWLPLQRLLDDADFRPDVQHVQRQLQQALPSL</sequence>